<dbReference type="VEuPathDB" id="FungiDB:RhiirA1_479159"/>
<feature type="region of interest" description="Disordered" evidence="2">
    <location>
        <begin position="1"/>
        <end position="108"/>
    </location>
</feature>
<dbReference type="VEuPathDB" id="FungiDB:RhiirFUN_018911"/>
<keyword evidence="1" id="KW-0175">Coiled coil</keyword>
<feature type="non-terminal residue" evidence="3">
    <location>
        <position position="1"/>
    </location>
</feature>
<protein>
    <submittedName>
        <fullName evidence="3">Uncharacterized protein</fullName>
    </submittedName>
</protein>
<organism evidence="3 4">
    <name type="scientific">Rhizophagus irregularis</name>
    <dbReference type="NCBI Taxonomy" id="588596"/>
    <lineage>
        <taxon>Eukaryota</taxon>
        <taxon>Fungi</taxon>
        <taxon>Fungi incertae sedis</taxon>
        <taxon>Mucoromycota</taxon>
        <taxon>Glomeromycotina</taxon>
        <taxon>Glomeromycetes</taxon>
        <taxon>Glomerales</taxon>
        <taxon>Glomeraceae</taxon>
        <taxon>Rhizophagus</taxon>
    </lineage>
</organism>
<name>A0A2I1HU23_9GLOM</name>
<accession>A0A2I1HU23</accession>
<evidence type="ECO:0000313" key="3">
    <source>
        <dbReference type="EMBL" id="PKY62378.1"/>
    </source>
</evidence>
<evidence type="ECO:0000256" key="1">
    <source>
        <dbReference type="SAM" id="Coils"/>
    </source>
</evidence>
<feature type="coiled-coil region" evidence="1">
    <location>
        <begin position="197"/>
        <end position="231"/>
    </location>
</feature>
<keyword evidence="4" id="KW-1185">Reference proteome</keyword>
<dbReference type="AlphaFoldDB" id="A0A2I1HU23"/>
<proteinExistence type="predicted"/>
<dbReference type="VEuPathDB" id="FungiDB:FUN_004345"/>
<reference evidence="3 4" key="1">
    <citation type="submission" date="2015-10" db="EMBL/GenBank/DDBJ databases">
        <title>Genome analyses suggest a sexual origin of heterokaryosis in a supposedly ancient asexual fungus.</title>
        <authorList>
            <person name="Ropars J."/>
            <person name="Sedzielewska K."/>
            <person name="Noel J."/>
            <person name="Charron P."/>
            <person name="Farinelli L."/>
            <person name="Marton T."/>
            <person name="Kruger M."/>
            <person name="Pelin A."/>
            <person name="Brachmann A."/>
            <person name="Corradi N."/>
        </authorList>
    </citation>
    <scope>NUCLEOTIDE SEQUENCE [LARGE SCALE GENOMIC DNA]</scope>
    <source>
        <strain evidence="3 4">A4</strain>
    </source>
</reference>
<feature type="compositionally biased region" description="Polar residues" evidence="2">
    <location>
        <begin position="1"/>
        <end position="34"/>
    </location>
</feature>
<dbReference type="Proteomes" id="UP000234323">
    <property type="component" value="Unassembled WGS sequence"/>
</dbReference>
<dbReference type="VEuPathDB" id="FungiDB:FUN_012620"/>
<dbReference type="EMBL" id="LLXI01007009">
    <property type="protein sequence ID" value="PKY62378.1"/>
    <property type="molecule type" value="Genomic_DNA"/>
</dbReference>
<evidence type="ECO:0000313" key="4">
    <source>
        <dbReference type="Proteomes" id="UP000234323"/>
    </source>
</evidence>
<gene>
    <name evidence="3" type="ORF">RhiirA4_488765</name>
</gene>
<feature type="compositionally biased region" description="Low complexity" evidence="2">
    <location>
        <begin position="35"/>
        <end position="96"/>
    </location>
</feature>
<feature type="region of interest" description="Disordered" evidence="2">
    <location>
        <begin position="256"/>
        <end position="296"/>
    </location>
</feature>
<comment type="caution">
    <text evidence="3">The sequence shown here is derived from an EMBL/GenBank/DDBJ whole genome shotgun (WGS) entry which is preliminary data.</text>
</comment>
<sequence length="296" mass="33171">SKQESTASSSCSAKTQKQALKQDSAASGSGSAKTQKQTSKQDSAASSSGSAKTQKQTSKQDSAASGSSSAKTQKQTSKQDSAASSSGSTKTQKQTSIPEASEDNGPFRLVVPSSLYSQQNRMVPPIRNVTVHRELTPITRTTEPYRSNVHRELTPITRTTEPYRSNVHTTEPYRRELTLIIRTETYRSNWTRDVNETVDLREENAYLQGRIDELNRQLDNANGELHVGQLQSYNNILSQENDGLRHRCSSDLQDIEFEEDQRPTKRRKEKNTVRDSGDEMEVDEEDARVRPKILFQ</sequence>
<evidence type="ECO:0000256" key="2">
    <source>
        <dbReference type="SAM" id="MobiDB-lite"/>
    </source>
</evidence>